<dbReference type="KEGG" id="drt:Dret_2223"/>
<keyword evidence="2" id="KW-0004">4Fe-4S</keyword>
<organism evidence="8 9">
    <name type="scientific">Desulfohalobium retbaense (strain ATCC 49708 / DSM 5692 / JCM 16813 / HR100)</name>
    <dbReference type="NCBI Taxonomy" id="485915"/>
    <lineage>
        <taxon>Bacteria</taxon>
        <taxon>Pseudomonadati</taxon>
        <taxon>Thermodesulfobacteriota</taxon>
        <taxon>Desulfovibrionia</taxon>
        <taxon>Desulfovibrionales</taxon>
        <taxon>Desulfohalobiaceae</taxon>
        <taxon>Desulfohalobium</taxon>
    </lineage>
</organism>
<dbReference type="SMART" id="SM00729">
    <property type="entry name" value="Elp3"/>
    <property type="match status" value="1"/>
</dbReference>
<dbReference type="NCBIfam" id="TIGR01212">
    <property type="entry name" value="TIGR01212 family radical SAM protein"/>
    <property type="match status" value="1"/>
</dbReference>
<evidence type="ECO:0000256" key="6">
    <source>
        <dbReference type="ARBA" id="ARBA00023014"/>
    </source>
</evidence>
<dbReference type="SUPFAM" id="SSF102114">
    <property type="entry name" value="Radical SAM enzymes"/>
    <property type="match status" value="1"/>
</dbReference>
<dbReference type="GO" id="GO:0046872">
    <property type="term" value="F:metal ion binding"/>
    <property type="evidence" value="ECO:0007669"/>
    <property type="project" value="UniProtKB-KW"/>
</dbReference>
<dbReference type="InterPro" id="IPR006638">
    <property type="entry name" value="Elp3/MiaA/NifB-like_rSAM"/>
</dbReference>
<evidence type="ECO:0000256" key="3">
    <source>
        <dbReference type="ARBA" id="ARBA00022691"/>
    </source>
</evidence>
<dbReference type="GO" id="GO:0003824">
    <property type="term" value="F:catalytic activity"/>
    <property type="evidence" value="ECO:0007669"/>
    <property type="project" value="InterPro"/>
</dbReference>
<keyword evidence="6" id="KW-0411">Iron-sulfur</keyword>
<dbReference type="SFLD" id="SFLDG01086">
    <property type="entry name" value="elongater_protein-like"/>
    <property type="match status" value="1"/>
</dbReference>
<evidence type="ECO:0000313" key="9">
    <source>
        <dbReference type="Proteomes" id="UP000001052"/>
    </source>
</evidence>
<dbReference type="Pfam" id="PF04055">
    <property type="entry name" value="Radical_SAM"/>
    <property type="match status" value="1"/>
</dbReference>
<reference evidence="9" key="1">
    <citation type="submission" date="2009-09" db="EMBL/GenBank/DDBJ databases">
        <title>The complete chromosome of Desulfohalobium retbaense DSM 5692.</title>
        <authorList>
            <consortium name="US DOE Joint Genome Institute (JGI-PGF)"/>
            <person name="Lucas S."/>
            <person name="Copeland A."/>
            <person name="Lapidus A."/>
            <person name="Glavina del Rio T."/>
            <person name="Dalin E."/>
            <person name="Tice H."/>
            <person name="Bruce D."/>
            <person name="Goodwin L."/>
            <person name="Pitluck S."/>
            <person name="Kyrpides N."/>
            <person name="Mavromatis K."/>
            <person name="Ivanova N."/>
            <person name="Mikhailova N."/>
            <person name="Munk A.C."/>
            <person name="Brettin T."/>
            <person name="Detter J.C."/>
            <person name="Han C."/>
            <person name="Tapia R."/>
            <person name="Larimer F."/>
            <person name="Land M."/>
            <person name="Hauser L."/>
            <person name="Markowitz V."/>
            <person name="Cheng J.-F."/>
            <person name="Hugenholtz P."/>
            <person name="Woyke T."/>
            <person name="Wu D."/>
            <person name="Spring S."/>
            <person name="Klenk H.-P."/>
            <person name="Eisen J.A."/>
        </authorList>
    </citation>
    <scope>NUCLEOTIDE SEQUENCE [LARGE SCALE GENOMIC DNA]</scope>
    <source>
        <strain evidence="9">DSM 5692</strain>
    </source>
</reference>
<dbReference type="SFLD" id="SFLDS00029">
    <property type="entry name" value="Radical_SAM"/>
    <property type="match status" value="1"/>
</dbReference>
<evidence type="ECO:0000256" key="4">
    <source>
        <dbReference type="ARBA" id="ARBA00022723"/>
    </source>
</evidence>
<feature type="domain" description="Radical SAM core" evidence="7">
    <location>
        <begin position="15"/>
        <end position="265"/>
    </location>
</feature>
<dbReference type="GO" id="GO:0051539">
    <property type="term" value="F:4 iron, 4 sulfur cluster binding"/>
    <property type="evidence" value="ECO:0007669"/>
    <property type="project" value="UniProtKB-KW"/>
</dbReference>
<dbReference type="EMBL" id="CP001734">
    <property type="protein sequence ID" value="ACV69507.1"/>
    <property type="molecule type" value="Genomic_DNA"/>
</dbReference>
<dbReference type="PROSITE" id="PS51918">
    <property type="entry name" value="RADICAL_SAM"/>
    <property type="match status" value="1"/>
</dbReference>
<dbReference type="Pfam" id="PF16199">
    <property type="entry name" value="Radical_SAM_C"/>
    <property type="match status" value="1"/>
</dbReference>
<comment type="cofactor">
    <cofactor evidence="1">
        <name>[4Fe-4S] cluster</name>
        <dbReference type="ChEBI" id="CHEBI:49883"/>
    </cofactor>
</comment>
<dbReference type="SFLD" id="SFLDG01091">
    <property type="entry name" value="uncharacterized_CHP01210-like"/>
    <property type="match status" value="1"/>
</dbReference>
<dbReference type="AlphaFoldDB" id="C8X510"/>
<reference evidence="8 9" key="2">
    <citation type="journal article" date="2010" name="Stand. Genomic Sci.">
        <title>Complete genome sequence of Desulfohalobium retbaense type strain (HR(100)).</title>
        <authorList>
            <person name="Spring S."/>
            <person name="Nolan M."/>
            <person name="Lapidus A."/>
            <person name="Glavina Del Rio T."/>
            <person name="Copeland A."/>
            <person name="Tice H."/>
            <person name="Cheng J.F."/>
            <person name="Lucas S."/>
            <person name="Land M."/>
            <person name="Chen F."/>
            <person name="Bruce D."/>
            <person name="Goodwin L."/>
            <person name="Pitluck S."/>
            <person name="Ivanova N."/>
            <person name="Mavromatis K."/>
            <person name="Mikhailova N."/>
            <person name="Pati A."/>
            <person name="Chen A."/>
            <person name="Palaniappan K."/>
            <person name="Hauser L."/>
            <person name="Chang Y.J."/>
            <person name="Jeffries C.D."/>
            <person name="Munk C."/>
            <person name="Kiss H."/>
            <person name="Chain P."/>
            <person name="Han C."/>
            <person name="Brettin T."/>
            <person name="Detter J.C."/>
            <person name="Schuler E."/>
            <person name="Goker M."/>
            <person name="Rohde M."/>
            <person name="Bristow J."/>
            <person name="Eisen J.A."/>
            <person name="Markowitz V."/>
            <person name="Hugenholtz P."/>
            <person name="Kyrpides N.C."/>
            <person name="Klenk H.P."/>
        </authorList>
    </citation>
    <scope>NUCLEOTIDE SEQUENCE [LARGE SCALE GENOMIC DNA]</scope>
    <source>
        <strain evidence="8 9">DSM 5692</strain>
    </source>
</reference>
<evidence type="ECO:0000256" key="5">
    <source>
        <dbReference type="ARBA" id="ARBA00023004"/>
    </source>
</evidence>
<gene>
    <name evidence="8" type="ordered locus">Dret_2223</name>
</gene>
<dbReference type="Gene3D" id="3.80.30.20">
    <property type="entry name" value="tm_1862 like domain"/>
    <property type="match status" value="1"/>
</dbReference>
<dbReference type="InterPro" id="IPR005911">
    <property type="entry name" value="YhcC-like"/>
</dbReference>
<dbReference type="eggNOG" id="COG1242">
    <property type="taxonomic scope" value="Bacteria"/>
</dbReference>
<name>C8X510_DESRD</name>
<dbReference type="Proteomes" id="UP000001052">
    <property type="component" value="Chromosome"/>
</dbReference>
<proteinExistence type="predicted"/>
<dbReference type="InterPro" id="IPR032432">
    <property type="entry name" value="Radical_SAM_C"/>
</dbReference>
<dbReference type="OrthoDB" id="9801689at2"/>
<evidence type="ECO:0000313" key="8">
    <source>
        <dbReference type="EMBL" id="ACV69507.1"/>
    </source>
</evidence>
<dbReference type="HOGENOM" id="CLU_060920_0_0_7"/>
<evidence type="ECO:0000256" key="2">
    <source>
        <dbReference type="ARBA" id="ARBA00022485"/>
    </source>
</evidence>
<dbReference type="InterPro" id="IPR058240">
    <property type="entry name" value="rSAM_sf"/>
</dbReference>
<dbReference type="InterPro" id="IPR007197">
    <property type="entry name" value="rSAM"/>
</dbReference>
<keyword evidence="3" id="KW-0949">S-adenosyl-L-methionine</keyword>
<dbReference type="RefSeq" id="WP_015752648.1">
    <property type="nucleotide sequence ID" value="NC_013223.1"/>
</dbReference>
<sequence length="329" mass="36550">MTTKYYALSTYLRQRFGERVQKIPLDGGMNCPNRDGTLSRHGCIFCNPSGSGTGQAAEGRTLAEQWDGWRDRFRRRYKARRFLAYLQSFSNSYGPVHRFAGLLDQLRALPDVSGICIGTRPDCLEPAKLDLLGDLDLPEVWLDIGLQSSNDETLARINRGHDAATFAATVRAAAARGLKICAHLIAGLPGETEPDFLETVRFVNELPVHGVKFHNLYVCHNTPLAEWFEAGRYVPPSRDDYCRWLAQGLADLRQDIVIHRLNGDPAPGELIAPNWAGAKQTVRQAIHETLEASAVWQGCRWAPAPAPWFTTDAPLPPSLDLPGQEVTHV</sequence>
<keyword evidence="9" id="KW-1185">Reference proteome</keyword>
<keyword evidence="4" id="KW-0479">Metal-binding</keyword>
<protein>
    <recommendedName>
        <fullName evidence="7">Radical SAM core domain-containing protein</fullName>
    </recommendedName>
</protein>
<dbReference type="PANTHER" id="PTHR11135">
    <property type="entry name" value="HISTONE ACETYLTRANSFERASE-RELATED"/>
    <property type="match status" value="1"/>
</dbReference>
<dbReference type="STRING" id="485915.Dret_2223"/>
<evidence type="ECO:0000259" key="7">
    <source>
        <dbReference type="PROSITE" id="PS51918"/>
    </source>
</evidence>
<accession>C8X510</accession>
<dbReference type="InterPro" id="IPR039661">
    <property type="entry name" value="ELP3"/>
</dbReference>
<evidence type="ECO:0000256" key="1">
    <source>
        <dbReference type="ARBA" id="ARBA00001966"/>
    </source>
</evidence>
<keyword evidence="5" id="KW-0408">Iron</keyword>
<dbReference type="PANTHER" id="PTHR11135:SF1">
    <property type="entry name" value="PROTEIN YHCC"/>
    <property type="match status" value="1"/>
</dbReference>
<dbReference type="InterPro" id="IPR023404">
    <property type="entry name" value="rSAM_horseshoe"/>
</dbReference>